<accession>A0A1H6LMZ3</accession>
<dbReference type="Pfam" id="PF04966">
    <property type="entry name" value="OprB"/>
    <property type="match status" value="1"/>
</dbReference>
<dbReference type="GO" id="GO:0008643">
    <property type="term" value="P:carbohydrate transport"/>
    <property type="evidence" value="ECO:0007669"/>
    <property type="project" value="InterPro"/>
</dbReference>
<dbReference type="GO" id="GO:0016020">
    <property type="term" value="C:membrane"/>
    <property type="evidence" value="ECO:0007669"/>
    <property type="project" value="InterPro"/>
</dbReference>
<sequence length="513" mass="56175">MKTTEPTQTLKKAMATATGTLLIAASAIASASQAPASADNTGTQQADLPKYLNTRQGFDVHALPEDQVSPSLQKGMPAHKQLMKRTKGVSTPDAVIQQNRKDDSGSRLVFFPSTPPKMMPYLDGIYVFGNTCIQPGAVINEDPLSTGAQIVKNRLSDVGFQYSFNHGFNYTGITGPRPIGGQRDFTSYNASLLANWFLMRTRDGSQGLFIATEWDWGDGINYNQRNGGPNKSLGSLQNPAASSRGGGSYLANVSLGYSAFDGKLVLMVGQLDATNYLDQNAYSASGFNNLLNESFEFNQALPIPFGAWGYHVAWQPVKSFYLMAVSAGNNYQLNHNPFQYINKNAWTNMMEAGFVSDDFMGWGPGTIRFQYAWTRTGSENGNAVGINWQQQLGKHSTLGWFGRLGWADPDAAAINGVKSAVTTGLVWQAPWAAAGPFRYANNDQLALGFLWLTPADSIKPVRNNNEYGIELAYVMQITPTMTIEPDIQITRNPVHGNGKDTNVVFQIQNTWHW</sequence>
<dbReference type="InterPro" id="IPR007049">
    <property type="entry name" value="Carb-sel_porin_OprB"/>
</dbReference>
<keyword evidence="4" id="KW-1185">Reference proteome</keyword>
<dbReference type="AlphaFoldDB" id="A0A1H6LMZ3"/>
<dbReference type="EMBL" id="LT629973">
    <property type="protein sequence ID" value="SEH89968.1"/>
    <property type="molecule type" value="Genomic_DNA"/>
</dbReference>
<reference evidence="4" key="1">
    <citation type="submission" date="2016-09" db="EMBL/GenBank/DDBJ databases">
        <authorList>
            <person name="Koehorst J."/>
        </authorList>
    </citation>
    <scope>NUCLEOTIDE SEQUENCE [LARGE SCALE GENOMIC DNA]</scope>
</reference>
<keyword evidence="2" id="KW-0732">Signal</keyword>
<feature type="chain" id="PRO_5009364128" evidence="2">
    <location>
        <begin position="32"/>
        <end position="513"/>
    </location>
</feature>
<gene>
    <name evidence="3" type="ORF">PYTT_1551</name>
</gene>
<dbReference type="RefSeq" id="WP_141675868.1">
    <property type="nucleotide sequence ID" value="NZ_LIGX01000035.1"/>
</dbReference>
<protein>
    <submittedName>
        <fullName evidence="3">Carbohydrate-selective porin oprb family</fullName>
    </submittedName>
</protein>
<feature type="signal peptide" evidence="2">
    <location>
        <begin position="1"/>
        <end position="31"/>
    </location>
</feature>
<comment type="similarity">
    <text evidence="1 2">Belongs to the OprB family.</text>
</comment>
<dbReference type="OrthoDB" id="177316at2"/>
<organism evidence="3 4">
    <name type="scientific">Akkermansia glycaniphila</name>
    <dbReference type="NCBI Taxonomy" id="1679444"/>
    <lineage>
        <taxon>Bacteria</taxon>
        <taxon>Pseudomonadati</taxon>
        <taxon>Verrucomicrobiota</taxon>
        <taxon>Verrucomicrobiia</taxon>
        <taxon>Verrucomicrobiales</taxon>
        <taxon>Akkermansiaceae</taxon>
        <taxon>Akkermansia</taxon>
    </lineage>
</organism>
<proteinExistence type="inferred from homology"/>
<evidence type="ECO:0000256" key="2">
    <source>
        <dbReference type="RuleBase" id="RU363072"/>
    </source>
</evidence>
<dbReference type="GO" id="GO:0015288">
    <property type="term" value="F:porin activity"/>
    <property type="evidence" value="ECO:0007669"/>
    <property type="project" value="InterPro"/>
</dbReference>
<evidence type="ECO:0000313" key="4">
    <source>
        <dbReference type="Proteomes" id="UP000176204"/>
    </source>
</evidence>
<dbReference type="KEGG" id="agl:PYTT_1551"/>
<dbReference type="STRING" id="1679444.PYTT_1551"/>
<name>A0A1H6LMZ3_9BACT</name>
<dbReference type="InterPro" id="IPR038673">
    <property type="entry name" value="OprB_sf"/>
</dbReference>
<dbReference type="Proteomes" id="UP000176204">
    <property type="component" value="Chromosome I"/>
</dbReference>
<evidence type="ECO:0000256" key="1">
    <source>
        <dbReference type="ARBA" id="ARBA00008769"/>
    </source>
</evidence>
<evidence type="ECO:0000313" key="3">
    <source>
        <dbReference type="EMBL" id="SEH89968.1"/>
    </source>
</evidence>
<dbReference type="Gene3D" id="2.40.160.180">
    <property type="entry name" value="Carbohydrate-selective porin OprB"/>
    <property type="match status" value="1"/>
</dbReference>